<feature type="domain" description="TACO1/YebC-like N-terminal" evidence="7">
    <location>
        <begin position="5"/>
        <end position="76"/>
    </location>
</feature>
<keyword evidence="3" id="KW-0805">Transcription regulation</keyword>
<dbReference type="Gene3D" id="1.10.10.200">
    <property type="match status" value="1"/>
</dbReference>
<dbReference type="PANTHER" id="PTHR12532:SF6">
    <property type="entry name" value="TRANSCRIPTIONAL REGULATORY PROTEIN YEBC-RELATED"/>
    <property type="match status" value="1"/>
</dbReference>
<dbReference type="Gene3D" id="3.30.70.980">
    <property type="match status" value="1"/>
</dbReference>
<evidence type="ECO:0000313" key="8">
    <source>
        <dbReference type="EMBL" id="OGD72004.1"/>
    </source>
</evidence>
<comment type="caution">
    <text evidence="8">The sequence shown here is derived from an EMBL/GenBank/DDBJ whole genome shotgun (WGS) entry which is preliminary data.</text>
</comment>
<dbReference type="AlphaFoldDB" id="A0A1F5EXZ2"/>
<organism evidence="8 9">
    <name type="scientific">Candidatus Collierbacteria bacterium RIFCSPHIGHO2_02_FULL_49_10</name>
    <dbReference type="NCBI Taxonomy" id="1817723"/>
    <lineage>
        <taxon>Bacteria</taxon>
        <taxon>Candidatus Collieribacteriota</taxon>
    </lineage>
</organism>
<evidence type="ECO:0008006" key="10">
    <source>
        <dbReference type="Google" id="ProtNLM"/>
    </source>
</evidence>
<dbReference type="InterPro" id="IPR029072">
    <property type="entry name" value="YebC-like"/>
</dbReference>
<dbReference type="InterPro" id="IPR002876">
    <property type="entry name" value="Transcrip_reg_TACO1-like"/>
</dbReference>
<comment type="similarity">
    <text evidence="1">Belongs to the TACO1 family.</text>
</comment>
<reference evidence="8 9" key="1">
    <citation type="journal article" date="2016" name="Nat. Commun.">
        <title>Thousands of microbial genomes shed light on interconnected biogeochemical processes in an aquifer system.</title>
        <authorList>
            <person name="Anantharaman K."/>
            <person name="Brown C.T."/>
            <person name="Hug L.A."/>
            <person name="Sharon I."/>
            <person name="Castelle C.J."/>
            <person name="Probst A.J."/>
            <person name="Thomas B.C."/>
            <person name="Singh A."/>
            <person name="Wilkins M.J."/>
            <person name="Karaoz U."/>
            <person name="Brodie E.L."/>
            <person name="Williams K.H."/>
            <person name="Hubbard S.S."/>
            <person name="Banfield J.F."/>
        </authorList>
    </citation>
    <scope>NUCLEOTIDE SEQUENCE [LARGE SCALE GENOMIC DNA]</scope>
</reference>
<accession>A0A1F5EXZ2</accession>
<keyword evidence="2" id="KW-0963">Cytoplasm</keyword>
<gene>
    <name evidence="8" type="ORF">A3D09_00895</name>
</gene>
<keyword evidence="5" id="KW-0804">Transcription</keyword>
<evidence type="ECO:0000256" key="2">
    <source>
        <dbReference type="ARBA" id="ARBA00022490"/>
    </source>
</evidence>
<proteinExistence type="inferred from homology"/>
<evidence type="ECO:0000256" key="5">
    <source>
        <dbReference type="ARBA" id="ARBA00023163"/>
    </source>
</evidence>
<dbReference type="Pfam" id="PF20772">
    <property type="entry name" value="TACO1_YebC_N"/>
    <property type="match status" value="1"/>
</dbReference>
<dbReference type="InterPro" id="IPR026564">
    <property type="entry name" value="Transcrip_reg_TACO1-like_dom3"/>
</dbReference>
<dbReference type="PANTHER" id="PTHR12532">
    <property type="entry name" value="TRANSLATIONAL ACTIVATOR OF CYTOCHROME C OXIDASE 1"/>
    <property type="match status" value="1"/>
</dbReference>
<sequence>MSGHSKWSTIKHKKAVEDSKRGAAFTKIAKKIQIAAKKGNSGDPGMNPFLRTVLDEAHSLSMPSENVRRAIDKALGGGGGSEVEEIVYEAYGPGGVGLLITSATDNRNRTGGEIKSIIDKADGSLGSPGSVSYLKHINPVVPMITLTGDVLSRCLALIEALENHDDVVEVWTNLNYE</sequence>
<dbReference type="GO" id="GO:0005829">
    <property type="term" value="C:cytosol"/>
    <property type="evidence" value="ECO:0007669"/>
    <property type="project" value="TreeGrafter"/>
</dbReference>
<evidence type="ECO:0000256" key="1">
    <source>
        <dbReference type="ARBA" id="ARBA00008724"/>
    </source>
</evidence>
<dbReference type="EMBL" id="MFAH01000010">
    <property type="protein sequence ID" value="OGD72004.1"/>
    <property type="molecule type" value="Genomic_DNA"/>
</dbReference>
<dbReference type="InterPro" id="IPR017856">
    <property type="entry name" value="Integrase-like_N"/>
</dbReference>
<evidence type="ECO:0000259" key="7">
    <source>
        <dbReference type="Pfam" id="PF20772"/>
    </source>
</evidence>
<dbReference type="FunFam" id="1.10.10.200:FF:000002">
    <property type="entry name" value="Probable transcriptional regulatory protein CLM62_37755"/>
    <property type="match status" value="1"/>
</dbReference>
<name>A0A1F5EXZ2_9BACT</name>
<dbReference type="GO" id="GO:0003677">
    <property type="term" value="F:DNA binding"/>
    <property type="evidence" value="ECO:0007669"/>
    <property type="project" value="UniProtKB-KW"/>
</dbReference>
<evidence type="ECO:0000259" key="6">
    <source>
        <dbReference type="Pfam" id="PF01709"/>
    </source>
</evidence>
<evidence type="ECO:0000313" key="9">
    <source>
        <dbReference type="Proteomes" id="UP000177390"/>
    </source>
</evidence>
<dbReference type="SUPFAM" id="SSF75625">
    <property type="entry name" value="YebC-like"/>
    <property type="match status" value="1"/>
</dbReference>
<dbReference type="Proteomes" id="UP000177390">
    <property type="component" value="Unassembled WGS sequence"/>
</dbReference>
<dbReference type="Pfam" id="PF01709">
    <property type="entry name" value="Transcrip_reg"/>
    <property type="match status" value="1"/>
</dbReference>
<protein>
    <recommendedName>
        <fullName evidence="10">Transcriptional regulator</fullName>
    </recommendedName>
</protein>
<feature type="domain" description="TACO1/YebC-like second and third" evidence="6">
    <location>
        <begin position="84"/>
        <end position="134"/>
    </location>
</feature>
<keyword evidence="4" id="KW-0238">DNA-binding</keyword>
<dbReference type="InterPro" id="IPR048300">
    <property type="entry name" value="TACO1_YebC-like_2nd/3rd_dom"/>
</dbReference>
<evidence type="ECO:0000256" key="4">
    <source>
        <dbReference type="ARBA" id="ARBA00023125"/>
    </source>
</evidence>
<evidence type="ECO:0000256" key="3">
    <source>
        <dbReference type="ARBA" id="ARBA00023015"/>
    </source>
</evidence>
<dbReference type="InterPro" id="IPR049083">
    <property type="entry name" value="TACO1_YebC_N"/>
</dbReference>